<reference evidence="1 2" key="1">
    <citation type="journal article" date="2016" name="Nat. Commun.">
        <title>Thousands of microbial genomes shed light on interconnected biogeochemical processes in an aquifer system.</title>
        <authorList>
            <person name="Anantharaman K."/>
            <person name="Brown C.T."/>
            <person name="Hug L.A."/>
            <person name="Sharon I."/>
            <person name="Castelle C.J."/>
            <person name="Probst A.J."/>
            <person name="Thomas B.C."/>
            <person name="Singh A."/>
            <person name="Wilkins M.J."/>
            <person name="Karaoz U."/>
            <person name="Brodie E.L."/>
            <person name="Williams K.H."/>
            <person name="Hubbard S.S."/>
            <person name="Banfield J.F."/>
        </authorList>
    </citation>
    <scope>NUCLEOTIDE SEQUENCE [LARGE SCALE GENOMIC DNA]</scope>
</reference>
<dbReference type="EMBL" id="MGJN01000020">
    <property type="protein sequence ID" value="OGN06339.1"/>
    <property type="molecule type" value="Genomic_DNA"/>
</dbReference>
<evidence type="ECO:0000313" key="1">
    <source>
        <dbReference type="EMBL" id="OGN06339.1"/>
    </source>
</evidence>
<proteinExistence type="predicted"/>
<organism evidence="1 2">
    <name type="scientific">Candidatus Yanofskybacteria bacterium RIFCSPHIGHO2_02_FULL_38_22b</name>
    <dbReference type="NCBI Taxonomy" id="1802673"/>
    <lineage>
        <taxon>Bacteria</taxon>
        <taxon>Candidatus Yanofskyibacteriota</taxon>
    </lineage>
</organism>
<evidence type="ECO:0000313" key="2">
    <source>
        <dbReference type="Proteomes" id="UP000176834"/>
    </source>
</evidence>
<gene>
    <name evidence="1" type="ORF">A3B86_04495</name>
</gene>
<dbReference type="Proteomes" id="UP000176834">
    <property type="component" value="Unassembled WGS sequence"/>
</dbReference>
<accession>A0A1F8F236</accession>
<protein>
    <recommendedName>
        <fullName evidence="3">DUF721 domain-containing protein</fullName>
    </recommendedName>
</protein>
<sequence length="95" mass="11088">MLKSINNLFEKRKNYLSKSQDKLAIIKTSFYSFLKNKFGDDIMGFSFVLNYDAKENSLTINTDNKVIANELTLQLLSINSFFKENKIKLNKILIR</sequence>
<evidence type="ECO:0008006" key="3">
    <source>
        <dbReference type="Google" id="ProtNLM"/>
    </source>
</evidence>
<name>A0A1F8F236_9BACT</name>
<comment type="caution">
    <text evidence="1">The sequence shown here is derived from an EMBL/GenBank/DDBJ whole genome shotgun (WGS) entry which is preliminary data.</text>
</comment>
<dbReference type="AlphaFoldDB" id="A0A1F8F236"/>